<dbReference type="EMBL" id="QOIL01000001">
    <property type="protein sequence ID" value="RCG32916.1"/>
    <property type="molecule type" value="Genomic_DNA"/>
</dbReference>
<evidence type="ECO:0000313" key="2">
    <source>
        <dbReference type="Proteomes" id="UP000253094"/>
    </source>
</evidence>
<organism evidence="1 2">
    <name type="scientific">Sphaerisporangium album</name>
    <dbReference type="NCBI Taxonomy" id="509200"/>
    <lineage>
        <taxon>Bacteria</taxon>
        <taxon>Bacillati</taxon>
        <taxon>Actinomycetota</taxon>
        <taxon>Actinomycetes</taxon>
        <taxon>Streptosporangiales</taxon>
        <taxon>Streptosporangiaceae</taxon>
        <taxon>Sphaerisporangium</taxon>
    </lineage>
</organism>
<comment type="caution">
    <text evidence="1">The sequence shown here is derived from an EMBL/GenBank/DDBJ whole genome shotgun (WGS) entry which is preliminary data.</text>
</comment>
<evidence type="ECO:0000313" key="1">
    <source>
        <dbReference type="EMBL" id="RCG32916.1"/>
    </source>
</evidence>
<dbReference type="Proteomes" id="UP000253094">
    <property type="component" value="Unassembled WGS sequence"/>
</dbReference>
<proteinExistence type="predicted"/>
<protein>
    <submittedName>
        <fullName evidence="1">DUF397 domain-containing protein</fullName>
    </submittedName>
</protein>
<reference evidence="1 2" key="1">
    <citation type="submission" date="2018-06" db="EMBL/GenBank/DDBJ databases">
        <title>Sphaerisporangium craniellae sp. nov., isolated from a marine sponge in the South China Sea.</title>
        <authorList>
            <person name="Li L."/>
        </authorList>
    </citation>
    <scope>NUCLEOTIDE SEQUENCE [LARGE SCALE GENOMIC DNA]</scope>
    <source>
        <strain evidence="1 2">CCTCC AA 208026</strain>
    </source>
</reference>
<name>A0A367FR68_9ACTN</name>
<gene>
    <name evidence="1" type="ORF">DQ384_00175</name>
</gene>
<sequence length="74" mass="8327">MVPGRVPVRVDERLLVLFDGERVLVRDEAGAGEEPGTVVRYTRAEWCAFVEGVRHEGEFGLDWLLGRPSSTETR</sequence>
<accession>A0A367FR68</accession>
<keyword evidence="2" id="KW-1185">Reference proteome</keyword>
<dbReference type="AlphaFoldDB" id="A0A367FR68"/>